<proteinExistence type="predicted"/>
<dbReference type="VEuPathDB" id="AmoebaDB:NF0078160"/>
<dbReference type="PANTHER" id="PTHR23244">
    <property type="entry name" value="KELCH REPEAT DOMAIN"/>
    <property type="match status" value="1"/>
</dbReference>
<dbReference type="EMBL" id="VFQX01000035">
    <property type="protein sequence ID" value="KAF0977060.1"/>
    <property type="molecule type" value="Genomic_DNA"/>
</dbReference>
<dbReference type="Gene3D" id="2.120.10.80">
    <property type="entry name" value="Kelch-type beta propeller"/>
    <property type="match status" value="2"/>
</dbReference>
<keyword evidence="2" id="KW-1185">Reference proteome</keyword>
<protein>
    <submittedName>
        <fullName evidence="1">Uncharacterized protein</fullName>
    </submittedName>
</protein>
<sequence length="431" mass="49159">MCLGNLFADDHDDHDHHHNNSEEGDDLPIRKLHYRHVLKCPIYYPIFQKSKSTKKRSGLDDVAAEEPIGLDQDSQPRAVFAHTTQFIPELSLIYSWGGRNNPSVAFQRYDTKQKKWIKSEGGESDSSGKLPQESLHYHSLNYVSCNHSLYIIGGITDSSSTESSVDMYRYSLKDKKWSTFSFPTNGKAPETGLYGHVCVYRTVDHSLVIFGGFTRYWKSDDLFVFDCVSGKWKNVIKPRNIFPSRSFSTAVYNETNDTMIVYAGEINSDVPKLTCELGIFHFKTQTWEVVEFEHWNYGANPEPIYGHTLCLLNDRFLLSHGGCAQNDRIPRSDCFVFDLCRCEWSICPELGEQAGCLLCSTLSHEPKSHSLYFYGGNSSQDHQGSVSDIVYVSYRFSEGDFFFMEKLHTALNQNQLSDIKVYAIGNSLDDY</sequence>
<dbReference type="InterPro" id="IPR015915">
    <property type="entry name" value="Kelch-typ_b-propeller"/>
</dbReference>
<accession>A0A6A5BTI2</accession>
<dbReference type="GeneID" id="68110931"/>
<dbReference type="OMA" id="DCETETW"/>
<dbReference type="Proteomes" id="UP000444721">
    <property type="component" value="Unassembled WGS sequence"/>
</dbReference>
<dbReference type="VEuPathDB" id="AmoebaDB:NfTy_064930"/>
<dbReference type="Pfam" id="PF24681">
    <property type="entry name" value="Kelch_KLHDC2_KLHL20_DRC7"/>
    <property type="match status" value="1"/>
</dbReference>
<comment type="caution">
    <text evidence="1">The sequence shown here is derived from an EMBL/GenBank/DDBJ whole genome shotgun (WGS) entry which is preliminary data.</text>
</comment>
<evidence type="ECO:0000313" key="1">
    <source>
        <dbReference type="EMBL" id="KAF0977060.1"/>
    </source>
</evidence>
<dbReference type="VEuPathDB" id="AmoebaDB:FDP41_003713"/>
<gene>
    <name evidence="1" type="ORF">FDP41_003713</name>
</gene>
<evidence type="ECO:0000313" key="2">
    <source>
        <dbReference type="Proteomes" id="UP000444721"/>
    </source>
</evidence>
<reference evidence="1 2" key="1">
    <citation type="journal article" date="2019" name="Sci. Rep.">
        <title>Nanopore sequencing improves the draft genome of the human pathogenic amoeba Naegleria fowleri.</title>
        <authorList>
            <person name="Liechti N."/>
            <person name="Schurch N."/>
            <person name="Bruggmann R."/>
            <person name="Wittwer M."/>
        </authorList>
    </citation>
    <scope>NUCLEOTIDE SEQUENCE [LARGE SCALE GENOMIC DNA]</scope>
    <source>
        <strain evidence="1 2">ATCC 30894</strain>
    </source>
</reference>
<dbReference type="SUPFAM" id="SSF117281">
    <property type="entry name" value="Kelch motif"/>
    <property type="match status" value="1"/>
</dbReference>
<dbReference type="RefSeq" id="XP_044561773.1">
    <property type="nucleotide sequence ID" value="XM_044707048.1"/>
</dbReference>
<name>A0A6A5BTI2_NAEFO</name>
<dbReference type="AlphaFoldDB" id="A0A6A5BTI2"/>
<dbReference type="OrthoDB" id="10250130at2759"/>
<organism evidence="1 2">
    <name type="scientific">Naegleria fowleri</name>
    <name type="common">Brain eating amoeba</name>
    <dbReference type="NCBI Taxonomy" id="5763"/>
    <lineage>
        <taxon>Eukaryota</taxon>
        <taxon>Discoba</taxon>
        <taxon>Heterolobosea</taxon>
        <taxon>Tetramitia</taxon>
        <taxon>Eutetramitia</taxon>
        <taxon>Vahlkampfiidae</taxon>
        <taxon>Naegleria</taxon>
    </lineage>
</organism>